<evidence type="ECO:0000313" key="1">
    <source>
        <dbReference type="EMBL" id="CAB4185301.1"/>
    </source>
</evidence>
<gene>
    <name evidence="1" type="ORF">UFOVP1127_48</name>
    <name evidence="2" type="ORF">UFOVP1242_26</name>
    <name evidence="3" type="ORF">UFOVP1492_86</name>
    <name evidence="4" type="ORF">UFOVP1580_115</name>
</gene>
<proteinExistence type="predicted"/>
<dbReference type="EMBL" id="LR798430">
    <property type="protein sequence ID" value="CAB5231599.1"/>
    <property type="molecule type" value="Genomic_DNA"/>
</dbReference>
<evidence type="ECO:0000313" key="3">
    <source>
        <dbReference type="EMBL" id="CAB4217777.1"/>
    </source>
</evidence>
<sequence length="120" mass="13436">MKDDKTPPMTFEEVVTHLCYYDHRNPNRVEMESDGKADCYCDNCFYGRTKLANALLAHIKPENSKPAAQFIIISIEGYVTGVHALNGQPVPYLIVNEDDLLALSADSDRWKPGDDFDAAV</sequence>
<dbReference type="EMBL" id="LR797450">
    <property type="protein sequence ID" value="CAB4217777.1"/>
    <property type="molecule type" value="Genomic_DNA"/>
</dbReference>
<organism evidence="2">
    <name type="scientific">uncultured Caudovirales phage</name>
    <dbReference type="NCBI Taxonomy" id="2100421"/>
    <lineage>
        <taxon>Viruses</taxon>
        <taxon>Duplodnaviria</taxon>
        <taxon>Heunggongvirae</taxon>
        <taxon>Uroviricota</taxon>
        <taxon>Caudoviricetes</taxon>
        <taxon>Peduoviridae</taxon>
        <taxon>Maltschvirus</taxon>
        <taxon>Maltschvirus maltsch</taxon>
    </lineage>
</organism>
<evidence type="ECO:0000313" key="4">
    <source>
        <dbReference type="EMBL" id="CAB5231599.1"/>
    </source>
</evidence>
<dbReference type="EMBL" id="LR797197">
    <property type="protein sequence ID" value="CAB4193121.1"/>
    <property type="molecule type" value="Genomic_DNA"/>
</dbReference>
<reference evidence="2" key="1">
    <citation type="submission" date="2020-05" db="EMBL/GenBank/DDBJ databases">
        <authorList>
            <person name="Chiriac C."/>
            <person name="Salcher M."/>
            <person name="Ghai R."/>
            <person name="Kavagutti S V."/>
        </authorList>
    </citation>
    <scope>NUCLEOTIDE SEQUENCE</scope>
</reference>
<evidence type="ECO:0000313" key="2">
    <source>
        <dbReference type="EMBL" id="CAB4193121.1"/>
    </source>
</evidence>
<accession>A0A6J5RHU2</accession>
<protein>
    <submittedName>
        <fullName evidence="2">Uncharacterized protein</fullName>
    </submittedName>
</protein>
<dbReference type="EMBL" id="LR797075">
    <property type="protein sequence ID" value="CAB4185301.1"/>
    <property type="molecule type" value="Genomic_DNA"/>
</dbReference>
<name>A0A6J5RHU2_9CAUD</name>